<dbReference type="SUPFAM" id="SSF56349">
    <property type="entry name" value="DNA breaking-rejoining enzymes"/>
    <property type="match status" value="1"/>
</dbReference>
<organism evidence="3">
    <name type="scientific">Amphimedon queenslandica</name>
    <name type="common">Sponge</name>
    <dbReference type="NCBI Taxonomy" id="400682"/>
    <lineage>
        <taxon>Eukaryota</taxon>
        <taxon>Metazoa</taxon>
        <taxon>Porifera</taxon>
        <taxon>Demospongiae</taxon>
        <taxon>Heteroscleromorpha</taxon>
        <taxon>Haplosclerida</taxon>
        <taxon>Niphatidae</taxon>
        <taxon>Amphimedon</taxon>
    </lineage>
</organism>
<evidence type="ECO:0000256" key="1">
    <source>
        <dbReference type="ARBA" id="ARBA00023172"/>
    </source>
</evidence>
<dbReference type="EnsemblMetazoa" id="Aqu2.1.42138_001">
    <property type="protein sequence ID" value="Aqu2.1.42138_001"/>
    <property type="gene ID" value="Aqu2.1.42138"/>
</dbReference>
<evidence type="ECO:0000259" key="2">
    <source>
        <dbReference type="Pfam" id="PF00589"/>
    </source>
</evidence>
<dbReference type="InterPro" id="IPR011010">
    <property type="entry name" value="DNA_brk_join_enz"/>
</dbReference>
<proteinExistence type="predicted"/>
<evidence type="ECO:0000313" key="3">
    <source>
        <dbReference type="EnsemblMetazoa" id="Aqu2.1.42138_001"/>
    </source>
</evidence>
<dbReference type="InParanoid" id="A0A1X7VRV2"/>
<keyword evidence="1" id="KW-0233">DNA recombination</keyword>
<reference evidence="3" key="1">
    <citation type="submission" date="2017-05" db="UniProtKB">
        <authorList>
            <consortium name="EnsemblMetazoa"/>
        </authorList>
    </citation>
    <scope>IDENTIFICATION</scope>
</reference>
<dbReference type="InterPro" id="IPR013762">
    <property type="entry name" value="Integrase-like_cat_sf"/>
</dbReference>
<feature type="domain" description="Tyr recombinase" evidence="2">
    <location>
        <begin position="11"/>
        <end position="57"/>
    </location>
</feature>
<dbReference type="GO" id="GO:0006310">
    <property type="term" value="P:DNA recombination"/>
    <property type="evidence" value="ECO:0007669"/>
    <property type="project" value="UniProtKB-KW"/>
</dbReference>
<dbReference type="Gene3D" id="1.10.443.10">
    <property type="entry name" value="Intergrase catalytic core"/>
    <property type="match status" value="1"/>
</dbReference>
<protein>
    <recommendedName>
        <fullName evidence="2">Tyr recombinase domain-containing protein</fullName>
    </recommendedName>
</protein>
<accession>A0A1X7VRV2</accession>
<dbReference type="Pfam" id="PF00589">
    <property type="entry name" value="Phage_integrase"/>
    <property type="match status" value="1"/>
</dbReference>
<dbReference type="AlphaFoldDB" id="A0A1X7VRV2"/>
<dbReference type="GO" id="GO:0015074">
    <property type="term" value="P:DNA integration"/>
    <property type="evidence" value="ECO:0007669"/>
    <property type="project" value="InterPro"/>
</dbReference>
<dbReference type="GO" id="GO:0003677">
    <property type="term" value="F:DNA binding"/>
    <property type="evidence" value="ECO:0007669"/>
    <property type="project" value="InterPro"/>
</dbReference>
<name>A0A1X7VRV2_AMPQE</name>
<sequence>MMTKTMFEMGGIKGVKTNHSLQATAATRLYKEGVDEQLIMERIGHHSIDGVRSYKRTSQLNK</sequence>
<dbReference type="InterPro" id="IPR002104">
    <property type="entry name" value="Integrase_catalytic"/>
</dbReference>